<dbReference type="Proteomes" id="UP000316476">
    <property type="component" value="Unassembled WGS sequence"/>
</dbReference>
<accession>A0A5C6FYK9</accession>
<reference evidence="1 2" key="1">
    <citation type="submission" date="2019-02" db="EMBL/GenBank/DDBJ databases">
        <title>Deep-cultivation of Planctomycetes and their phenomic and genomic characterization uncovers novel biology.</title>
        <authorList>
            <person name="Wiegand S."/>
            <person name="Jogler M."/>
            <person name="Boedeker C."/>
            <person name="Pinto D."/>
            <person name="Vollmers J."/>
            <person name="Rivas-Marin E."/>
            <person name="Kohn T."/>
            <person name="Peeters S.H."/>
            <person name="Heuer A."/>
            <person name="Rast P."/>
            <person name="Oberbeckmann S."/>
            <person name="Bunk B."/>
            <person name="Jeske O."/>
            <person name="Meyerdierks A."/>
            <person name="Storesund J.E."/>
            <person name="Kallscheuer N."/>
            <person name="Luecker S."/>
            <person name="Lage O.M."/>
            <person name="Pohl T."/>
            <person name="Merkel B.J."/>
            <person name="Hornburger P."/>
            <person name="Mueller R.-W."/>
            <person name="Bruemmer F."/>
            <person name="Labrenz M."/>
            <person name="Spormann A.M."/>
            <person name="Op Den Camp H."/>
            <person name="Overmann J."/>
            <person name="Amann R."/>
            <person name="Jetten M.S.M."/>
            <person name="Mascher T."/>
            <person name="Medema M.H."/>
            <person name="Devos D.P."/>
            <person name="Kaster A.-K."/>
            <person name="Ovreas L."/>
            <person name="Rohde M."/>
            <person name="Galperin M.Y."/>
            <person name="Jogler C."/>
        </authorList>
    </citation>
    <scope>NUCLEOTIDE SEQUENCE [LARGE SCALE GENOMIC DNA]</scope>
    <source>
        <strain evidence="1 2">V7</strain>
    </source>
</reference>
<protein>
    <submittedName>
        <fullName evidence="1">Uncharacterized protein</fullName>
    </submittedName>
</protein>
<name>A0A5C6FYK9_9PLAN</name>
<organism evidence="1 2">
    <name type="scientific">Crateriforma conspicua</name>
    <dbReference type="NCBI Taxonomy" id="2527996"/>
    <lineage>
        <taxon>Bacteria</taxon>
        <taxon>Pseudomonadati</taxon>
        <taxon>Planctomycetota</taxon>
        <taxon>Planctomycetia</taxon>
        <taxon>Planctomycetales</taxon>
        <taxon>Planctomycetaceae</taxon>
        <taxon>Crateriforma</taxon>
    </lineage>
</organism>
<dbReference type="EMBL" id="SJPZ01000001">
    <property type="protein sequence ID" value="TWU66438.1"/>
    <property type="molecule type" value="Genomic_DNA"/>
</dbReference>
<evidence type="ECO:0000313" key="2">
    <source>
        <dbReference type="Proteomes" id="UP000316476"/>
    </source>
</evidence>
<comment type="caution">
    <text evidence="1">The sequence shown here is derived from an EMBL/GenBank/DDBJ whole genome shotgun (WGS) entry which is preliminary data.</text>
</comment>
<sequence length="78" mass="8823">MRPLRRWISWAAVQSIAAAVAAIVSVAAAYQSWRHSDPGHLGRVESQAWRNTHQIQQLKDRILAIEDGSPSPWRPGRR</sequence>
<proteinExistence type="predicted"/>
<evidence type="ECO:0000313" key="1">
    <source>
        <dbReference type="EMBL" id="TWU66438.1"/>
    </source>
</evidence>
<dbReference type="AlphaFoldDB" id="A0A5C6FYK9"/>
<gene>
    <name evidence="1" type="ORF">V7x_20040</name>
</gene>